<keyword evidence="4" id="KW-1185">Reference proteome</keyword>
<dbReference type="GO" id="GO:0003774">
    <property type="term" value="F:cytoskeletal motor activity"/>
    <property type="evidence" value="ECO:0007669"/>
    <property type="project" value="InterPro"/>
</dbReference>
<keyword evidence="3" id="KW-0282">Flagellum</keyword>
<comment type="similarity">
    <text evidence="1">Belongs to the FliN/MopA/SpaO family.</text>
</comment>
<dbReference type="InterPro" id="IPR001543">
    <property type="entry name" value="FliN-like_C"/>
</dbReference>
<dbReference type="Gene3D" id="2.30.330.10">
    <property type="entry name" value="SpoA-like"/>
    <property type="match status" value="1"/>
</dbReference>
<evidence type="ECO:0000259" key="2">
    <source>
        <dbReference type="Pfam" id="PF01052"/>
    </source>
</evidence>
<keyword evidence="3" id="KW-0966">Cell projection</keyword>
<name>A0A7Y0Q5I2_9FIRM</name>
<keyword evidence="3" id="KW-0969">Cilium</keyword>
<dbReference type="AlphaFoldDB" id="A0A7Y0Q5I2"/>
<accession>A0A7Y0Q5I2</accession>
<dbReference type="GO" id="GO:0009425">
    <property type="term" value="C:bacterial-type flagellum basal body"/>
    <property type="evidence" value="ECO:0007669"/>
    <property type="project" value="InterPro"/>
</dbReference>
<dbReference type="SUPFAM" id="SSF101801">
    <property type="entry name" value="Surface presentation of antigens (SPOA)"/>
    <property type="match status" value="1"/>
</dbReference>
<dbReference type="Pfam" id="PF01052">
    <property type="entry name" value="FliMN_C"/>
    <property type="match status" value="1"/>
</dbReference>
<dbReference type="GO" id="GO:0006935">
    <property type="term" value="P:chemotaxis"/>
    <property type="evidence" value="ECO:0007669"/>
    <property type="project" value="InterPro"/>
</dbReference>
<evidence type="ECO:0000313" key="3">
    <source>
        <dbReference type="EMBL" id="NMP25111.1"/>
    </source>
</evidence>
<evidence type="ECO:0000313" key="4">
    <source>
        <dbReference type="Proteomes" id="UP000533476"/>
    </source>
</evidence>
<organism evidence="3 4">
    <name type="scientific">Sulfobacillus harzensis</name>
    <dbReference type="NCBI Taxonomy" id="2729629"/>
    <lineage>
        <taxon>Bacteria</taxon>
        <taxon>Bacillati</taxon>
        <taxon>Bacillota</taxon>
        <taxon>Clostridia</taxon>
        <taxon>Eubacteriales</taxon>
        <taxon>Clostridiales Family XVII. Incertae Sedis</taxon>
        <taxon>Sulfobacillus</taxon>
    </lineage>
</organism>
<dbReference type="GO" id="GO:0071973">
    <property type="term" value="P:bacterial-type flagellum-dependent cell motility"/>
    <property type="evidence" value="ECO:0007669"/>
    <property type="project" value="InterPro"/>
</dbReference>
<dbReference type="RefSeq" id="WP_169103307.1">
    <property type="nucleotide sequence ID" value="NZ_JABBVZ010000239.1"/>
</dbReference>
<gene>
    <name evidence="3" type="ORF">HIJ39_22705</name>
</gene>
<feature type="domain" description="Flagellar motor switch protein FliN-like C-terminal" evidence="2">
    <location>
        <begin position="21"/>
        <end position="89"/>
    </location>
</feature>
<dbReference type="EMBL" id="JABBVZ010000239">
    <property type="protein sequence ID" value="NMP25111.1"/>
    <property type="molecule type" value="Genomic_DNA"/>
</dbReference>
<proteinExistence type="inferred from homology"/>
<comment type="caution">
    <text evidence="3">The sequence shown here is derived from an EMBL/GenBank/DDBJ whole genome shotgun (WGS) entry which is preliminary data.</text>
</comment>
<dbReference type="PRINTS" id="PR00956">
    <property type="entry name" value="FLGMOTORFLIN"/>
</dbReference>
<sequence>MADNQPRDPDIVDTALALGHVEGLSLTFTAELGGHTAPLKQWLALGIGSQISLDRSWKEPLNLRLNGQLVGQGHVVLVGNQFGVVVDSWGKRPDL</sequence>
<dbReference type="Proteomes" id="UP000533476">
    <property type="component" value="Unassembled WGS sequence"/>
</dbReference>
<dbReference type="InterPro" id="IPR001172">
    <property type="entry name" value="FliN_T3SS_HrcQb"/>
</dbReference>
<evidence type="ECO:0000256" key="1">
    <source>
        <dbReference type="ARBA" id="ARBA00009226"/>
    </source>
</evidence>
<protein>
    <submittedName>
        <fullName evidence="3">Flagellar motor switch protein FliN</fullName>
    </submittedName>
</protein>
<dbReference type="InterPro" id="IPR036429">
    <property type="entry name" value="SpoA-like_sf"/>
</dbReference>
<reference evidence="3 4" key="1">
    <citation type="submission" date="2020-04" db="EMBL/GenBank/DDBJ databases">
        <authorList>
            <person name="Zhang R."/>
            <person name="Schippers A."/>
        </authorList>
    </citation>
    <scope>NUCLEOTIDE SEQUENCE [LARGE SCALE GENOMIC DNA]</scope>
    <source>
        <strain evidence="3 4">DSM 109850</strain>
    </source>
</reference>